<proteinExistence type="predicted"/>
<feature type="region of interest" description="Disordered" evidence="1">
    <location>
        <begin position="1"/>
        <end position="29"/>
    </location>
</feature>
<dbReference type="EMBL" id="JARKNE010000010">
    <property type="protein sequence ID" value="KAK5794361.1"/>
    <property type="molecule type" value="Genomic_DNA"/>
</dbReference>
<sequence>MGQSTPTSVVGTSKASPGEVSSDKGKGHKCHKSQLYQLVIEVSSDGEIEPKSLEADEFQDYNEQLEQGE</sequence>
<evidence type="ECO:0000313" key="3">
    <source>
        <dbReference type="Proteomes" id="UP001358586"/>
    </source>
</evidence>
<feature type="region of interest" description="Disordered" evidence="1">
    <location>
        <begin position="47"/>
        <end position="69"/>
    </location>
</feature>
<gene>
    <name evidence="2" type="ORF">PVK06_035583</name>
</gene>
<protein>
    <submittedName>
        <fullName evidence="2">Uncharacterized protein</fullName>
    </submittedName>
</protein>
<evidence type="ECO:0000313" key="2">
    <source>
        <dbReference type="EMBL" id="KAK5794361.1"/>
    </source>
</evidence>
<keyword evidence="3" id="KW-1185">Reference proteome</keyword>
<reference evidence="2 3" key="1">
    <citation type="submission" date="2023-03" db="EMBL/GenBank/DDBJ databases">
        <title>WGS of Gossypium arboreum.</title>
        <authorList>
            <person name="Yu D."/>
        </authorList>
    </citation>
    <scope>NUCLEOTIDE SEQUENCE [LARGE SCALE GENOMIC DNA]</scope>
    <source>
        <tissue evidence="2">Leaf</tissue>
    </source>
</reference>
<accession>A0ABR0NIC8</accession>
<comment type="caution">
    <text evidence="2">The sequence shown here is derived from an EMBL/GenBank/DDBJ whole genome shotgun (WGS) entry which is preliminary data.</text>
</comment>
<organism evidence="2 3">
    <name type="scientific">Gossypium arboreum</name>
    <name type="common">Tree cotton</name>
    <name type="synonym">Gossypium nanking</name>
    <dbReference type="NCBI Taxonomy" id="29729"/>
    <lineage>
        <taxon>Eukaryota</taxon>
        <taxon>Viridiplantae</taxon>
        <taxon>Streptophyta</taxon>
        <taxon>Embryophyta</taxon>
        <taxon>Tracheophyta</taxon>
        <taxon>Spermatophyta</taxon>
        <taxon>Magnoliopsida</taxon>
        <taxon>eudicotyledons</taxon>
        <taxon>Gunneridae</taxon>
        <taxon>Pentapetalae</taxon>
        <taxon>rosids</taxon>
        <taxon>malvids</taxon>
        <taxon>Malvales</taxon>
        <taxon>Malvaceae</taxon>
        <taxon>Malvoideae</taxon>
        <taxon>Gossypium</taxon>
    </lineage>
</organism>
<evidence type="ECO:0000256" key="1">
    <source>
        <dbReference type="SAM" id="MobiDB-lite"/>
    </source>
</evidence>
<name>A0ABR0NIC8_GOSAR</name>
<feature type="compositionally biased region" description="Polar residues" evidence="1">
    <location>
        <begin position="1"/>
        <end position="15"/>
    </location>
</feature>
<dbReference type="Proteomes" id="UP001358586">
    <property type="component" value="Chromosome 10"/>
</dbReference>